<organism evidence="2 3">
    <name type="scientific">Suid betaherpesvirus 2</name>
    <dbReference type="NCBI Taxonomy" id="1608255"/>
    <lineage>
        <taxon>Viruses</taxon>
        <taxon>Duplodnaviria</taxon>
        <taxon>Heunggongvirae</taxon>
        <taxon>Peploviricota</taxon>
        <taxon>Herviviricetes</taxon>
        <taxon>Herpesvirales</taxon>
        <taxon>Orthoherpesviridae</taxon>
        <taxon>Betaherpesvirinae</taxon>
        <taxon>Roseolovirus</taxon>
        <taxon>Roseolovirus suidbeta2</taxon>
    </lineage>
</organism>
<feature type="transmembrane region" description="Helical" evidence="1">
    <location>
        <begin position="362"/>
        <end position="381"/>
    </location>
</feature>
<evidence type="ECO:0000313" key="3">
    <source>
        <dbReference type="Proteomes" id="UP000243849"/>
    </source>
</evidence>
<reference evidence="2 3" key="1">
    <citation type="submission" date="2013-05" db="EMBL/GenBank/DDBJ databases">
        <title>Genome organization and molecular characterization of porcine cytomegalovirus.</title>
        <authorList>
            <person name="Gu W."/>
            <person name="Zhou L."/>
            <person name="Ge X."/>
            <person name="Guo X."/>
            <person name="Yang H."/>
        </authorList>
    </citation>
    <scope>NUCLEOTIDE SEQUENCE [LARGE SCALE GENOMIC DNA]</scope>
    <source>
        <strain evidence="2 3">BJ09</strain>
    </source>
</reference>
<dbReference type="EMBL" id="KF017583">
    <property type="protein sequence ID" value="AGT99217.1"/>
    <property type="molecule type" value="Genomic_DNA"/>
</dbReference>
<gene>
    <name evidence="2" type="primary">U21</name>
</gene>
<keyword evidence="1" id="KW-0812">Transmembrane</keyword>
<protein>
    <submittedName>
        <fullName evidence="2">Membrane glycoprotein</fullName>
    </submittedName>
</protein>
<keyword evidence="1" id="KW-1133">Transmembrane helix</keyword>
<accession>U3GTC1</accession>
<keyword evidence="3" id="KW-1185">Reference proteome</keyword>
<dbReference type="Pfam" id="PF25689">
    <property type="entry name" value="HHV_U21"/>
    <property type="match status" value="1"/>
</dbReference>
<proteinExistence type="predicted"/>
<dbReference type="GeneID" id="16747412"/>
<dbReference type="RefSeq" id="YP_008492962.1">
    <property type="nucleotide sequence ID" value="NC_022233.1"/>
</dbReference>
<keyword evidence="1" id="KW-0472">Membrane</keyword>
<dbReference type="Proteomes" id="UP000243849">
    <property type="component" value="Segment"/>
</dbReference>
<evidence type="ECO:0000256" key="1">
    <source>
        <dbReference type="SAM" id="Phobius"/>
    </source>
</evidence>
<dbReference type="InterPro" id="IPR057866">
    <property type="entry name" value="HHV_U21"/>
</dbReference>
<sequence length="421" mass="48854">MAKNPSIALIFVILTCGNALMIYPSYCPPRWINLDKNLTEGTHLRIELTLKRAVNRYNEQYLETTQRMSVNSEVFYDGDDAKQQMYDFTRFVAYTCPGALWNIKKLMESPLTDAYSSQFVTSGLDMVNIYIHCDKSIKKIILQEKVNGSGWDTVKFINHVKGNSWRVYGRQVNAKFGKLDDILRWNFYSFLATCHWDLVYLDYVHKTFYSTAVSAPSNDLSIAPPKVLDVEQIGHSSYASFCHFYHSRDVHNNDVLVCRYVGHHMARRGDVKLFLGVDVKWWQSDEHWFSHNFDHGGATVDMVSGEYEAVWGSVELKKDFREKFDFRCVCTDGETGEKVKLNIYHKIERDRVGEHSDSDSNLRYFVVVLCILLIMFVYYIIRVYRHHMINIIDHKKYGDVEIPITSGASSSCDVYQVKKCD</sequence>
<evidence type="ECO:0000313" key="2">
    <source>
        <dbReference type="EMBL" id="AGT99217.1"/>
    </source>
</evidence>
<dbReference type="KEGG" id="vg:16747412"/>
<name>U3GTC1_9BETA</name>